<name>A0A0K2U8I2_LEPSM</name>
<reference evidence="1" key="1">
    <citation type="submission" date="2014-05" db="EMBL/GenBank/DDBJ databases">
        <authorList>
            <person name="Chronopoulou M."/>
        </authorList>
    </citation>
    <scope>NUCLEOTIDE SEQUENCE</scope>
    <source>
        <tissue evidence="1">Whole organism</tissue>
    </source>
</reference>
<dbReference type="EMBL" id="HACA01016660">
    <property type="protein sequence ID" value="CDW34021.1"/>
    <property type="molecule type" value="Transcribed_RNA"/>
</dbReference>
<protein>
    <submittedName>
        <fullName evidence="1">Uncharacterized protein</fullName>
    </submittedName>
</protein>
<dbReference type="AlphaFoldDB" id="A0A0K2U8I2"/>
<accession>A0A0K2U8I2</accession>
<sequence length="221" mass="25304">MHLFSNERHFLFLRVLILVLPLRSEFKANTANRGLVASTASMGFTPFRWVRRVHFIAAFADILAFAQVVDVRHPFPRLSLALHHNLLDFGMCGRDQEFGAVETHASKHFYGFRQKSGMKHGLGQLQMPKMSRTLRHGSSTGLTSGTAVDYSLMGIHQTPQFGSPTLISLRKTDSSLRYTHTTNLFRTQNTKLNPLHEFHWGLRVPSYDRRHFDLISSYSNY</sequence>
<proteinExistence type="predicted"/>
<evidence type="ECO:0000313" key="1">
    <source>
        <dbReference type="EMBL" id="CDW34021.1"/>
    </source>
</evidence>
<organism evidence="1">
    <name type="scientific">Lepeophtheirus salmonis</name>
    <name type="common">Salmon louse</name>
    <name type="synonym">Caligus salmonis</name>
    <dbReference type="NCBI Taxonomy" id="72036"/>
    <lineage>
        <taxon>Eukaryota</taxon>
        <taxon>Metazoa</taxon>
        <taxon>Ecdysozoa</taxon>
        <taxon>Arthropoda</taxon>
        <taxon>Crustacea</taxon>
        <taxon>Multicrustacea</taxon>
        <taxon>Hexanauplia</taxon>
        <taxon>Copepoda</taxon>
        <taxon>Siphonostomatoida</taxon>
        <taxon>Caligidae</taxon>
        <taxon>Lepeophtheirus</taxon>
    </lineage>
</organism>